<feature type="domain" description="PRD" evidence="8">
    <location>
        <begin position="292"/>
        <end position="399"/>
    </location>
</feature>
<dbReference type="InterPro" id="IPR007737">
    <property type="entry name" value="Mga_HTH"/>
</dbReference>
<evidence type="ECO:0000313" key="10">
    <source>
        <dbReference type="Proteomes" id="UP000254797"/>
    </source>
</evidence>
<dbReference type="SUPFAM" id="SSF52794">
    <property type="entry name" value="PTS system IIB component-like"/>
    <property type="match status" value="1"/>
</dbReference>
<dbReference type="Pfam" id="PF00874">
    <property type="entry name" value="PRD"/>
    <property type="match status" value="1"/>
</dbReference>
<proteinExistence type="predicted"/>
<dbReference type="AlphaFoldDB" id="A0A380JY95"/>
<dbReference type="PROSITE" id="PS51094">
    <property type="entry name" value="PTS_EIIA_TYPE_2"/>
    <property type="match status" value="1"/>
</dbReference>
<dbReference type="InterPro" id="IPR013011">
    <property type="entry name" value="PTS_EIIB_2"/>
</dbReference>
<dbReference type="RefSeq" id="WP_115246719.1">
    <property type="nucleotide sequence ID" value="NZ_UHFG01000004.1"/>
</dbReference>
<dbReference type="InterPro" id="IPR036634">
    <property type="entry name" value="PRD_sf"/>
</dbReference>
<keyword evidence="2" id="KW-0677">Repeat</keyword>
<dbReference type="CDD" id="cd00211">
    <property type="entry name" value="PTS_IIA_fru"/>
    <property type="match status" value="1"/>
</dbReference>
<dbReference type="CDD" id="cd05568">
    <property type="entry name" value="PTS_IIB_bgl_like"/>
    <property type="match status" value="1"/>
</dbReference>
<evidence type="ECO:0000256" key="2">
    <source>
        <dbReference type="ARBA" id="ARBA00022737"/>
    </source>
</evidence>
<evidence type="ECO:0000313" key="9">
    <source>
        <dbReference type="EMBL" id="SUN51558.1"/>
    </source>
</evidence>
<dbReference type="InterPro" id="IPR036095">
    <property type="entry name" value="PTS_EIIB-like_sf"/>
</dbReference>
<dbReference type="InterPro" id="IPR036388">
    <property type="entry name" value="WH-like_DNA-bd_sf"/>
</dbReference>
<dbReference type="Proteomes" id="UP000254797">
    <property type="component" value="Unassembled WGS sequence"/>
</dbReference>
<sequence length="649" mass="74366">MNHRQIGVLRLLLRSRDYQSGQVLADRFEVSVKTIYSDLLVLQEFLTPYDLVLKKVPRHGVCIIGPDSVKESLCQALDHQVQATDKDHSFWEREDVYLKSLFLLGHSLSILDLSLDLFVSETSIRRDLEKLDMQLADYNCQLIRHNGFVSLEGDELACRHFFRNRLIEKYAEQLNNHQSDGLLAFFFDQENVEGIIKAVQEASDLYAYTISEQYRIYLILDLLIATRRYQQGYLLRPQPLPIGQDMALFGVYPFAGDLLSYSLNRPVDTLLPEEVKQLSLTILSVGYESFPSENQQFVQLTKQLIERVGQLSGLDLSHDTDLVKMISNHLRPMVYRLKNGINIANQTTEEIKKCYSILFHVVWLASKVLSDQYQLELLDAEIAFLTIYFEIAVEKLEKPLTIVIVCPHGLATSELIISSLRRLISHYDHLVTVDLSELDSSVTRQADILISSIQLKDFPLPYVLVSPVLTNDELDNIQKLYLDLTKGNRKVLSIVHDDYDAKQALLKDLIQHEVYLHQALTSQEDCLRFLAQHAFSENRDNPGYLTSILQREKMGSTSVYTGIALPHANPEMVGRSQLSLLTLKEPMIWGKNRVKVVMLISIKEGEEELYKEALVHLYSKIDNEAFIDSLSQTADEKAFIELLLKKEED</sequence>
<dbReference type="InterPro" id="IPR013196">
    <property type="entry name" value="HTH_11"/>
</dbReference>
<name>A0A380JY95_STRDY</name>
<dbReference type="InterPro" id="IPR016152">
    <property type="entry name" value="PTrfase/Anion_transptr"/>
</dbReference>
<feature type="domain" description="PTS EIIB type-2" evidence="7">
    <location>
        <begin position="400"/>
        <end position="489"/>
    </location>
</feature>
<gene>
    <name evidence="9" type="primary">licR_2</name>
    <name evidence="9" type="ORF">NCTC4670_02074</name>
</gene>
<dbReference type="InterPro" id="IPR011608">
    <property type="entry name" value="PRD"/>
</dbReference>
<dbReference type="InterPro" id="IPR050661">
    <property type="entry name" value="BglG_antiterminators"/>
</dbReference>
<evidence type="ECO:0000256" key="3">
    <source>
        <dbReference type="ARBA" id="ARBA00023015"/>
    </source>
</evidence>
<dbReference type="PROSITE" id="PS51099">
    <property type="entry name" value="PTS_EIIB_TYPE_2"/>
    <property type="match status" value="1"/>
</dbReference>
<evidence type="ECO:0000259" key="6">
    <source>
        <dbReference type="PROSITE" id="PS51094"/>
    </source>
</evidence>
<evidence type="ECO:0000259" key="8">
    <source>
        <dbReference type="PROSITE" id="PS51372"/>
    </source>
</evidence>
<feature type="domain" description="PTS EIIA type-2" evidence="6">
    <location>
        <begin position="507"/>
        <end position="646"/>
    </location>
</feature>
<dbReference type="PANTHER" id="PTHR30185">
    <property type="entry name" value="CRYPTIC BETA-GLUCOSIDE BGL OPERON ANTITERMINATOR"/>
    <property type="match status" value="1"/>
</dbReference>
<evidence type="ECO:0000256" key="5">
    <source>
        <dbReference type="ARBA" id="ARBA00023163"/>
    </source>
</evidence>
<evidence type="ECO:0000256" key="1">
    <source>
        <dbReference type="ARBA" id="ARBA00022679"/>
    </source>
</evidence>
<dbReference type="GO" id="GO:0008982">
    <property type="term" value="F:protein-N(PI)-phosphohistidine-sugar phosphotransferase activity"/>
    <property type="evidence" value="ECO:0007669"/>
    <property type="project" value="InterPro"/>
</dbReference>
<evidence type="ECO:0000259" key="7">
    <source>
        <dbReference type="PROSITE" id="PS51099"/>
    </source>
</evidence>
<dbReference type="InterPro" id="IPR002178">
    <property type="entry name" value="PTS_EIIA_type-2_dom"/>
</dbReference>
<dbReference type="SUPFAM" id="SSF55804">
    <property type="entry name" value="Phoshotransferase/anion transport protein"/>
    <property type="match status" value="1"/>
</dbReference>
<organism evidence="9 10">
    <name type="scientific">Streptococcus dysgalactiae subsp. dysgalactiae</name>
    <dbReference type="NCBI Taxonomy" id="99822"/>
    <lineage>
        <taxon>Bacteria</taxon>
        <taxon>Bacillati</taxon>
        <taxon>Bacillota</taxon>
        <taxon>Bacilli</taxon>
        <taxon>Lactobacillales</taxon>
        <taxon>Streptococcaceae</taxon>
        <taxon>Streptococcus</taxon>
    </lineage>
</organism>
<dbReference type="PANTHER" id="PTHR30185:SF18">
    <property type="entry name" value="TRANSCRIPTIONAL REGULATOR MTLR"/>
    <property type="match status" value="1"/>
</dbReference>
<dbReference type="EMBL" id="UHFG01000004">
    <property type="protein sequence ID" value="SUN51558.1"/>
    <property type="molecule type" value="Genomic_DNA"/>
</dbReference>
<evidence type="ECO:0000256" key="4">
    <source>
        <dbReference type="ARBA" id="ARBA00023159"/>
    </source>
</evidence>
<dbReference type="GO" id="GO:0009401">
    <property type="term" value="P:phosphoenolpyruvate-dependent sugar phosphotransferase system"/>
    <property type="evidence" value="ECO:0007669"/>
    <property type="project" value="InterPro"/>
</dbReference>
<reference evidence="9 10" key="1">
    <citation type="submission" date="2018-06" db="EMBL/GenBank/DDBJ databases">
        <authorList>
            <consortium name="Pathogen Informatics"/>
            <person name="Doyle S."/>
        </authorList>
    </citation>
    <scope>NUCLEOTIDE SEQUENCE [LARGE SCALE GENOMIC DNA]</scope>
    <source>
        <strain evidence="9 10">NCTC4670</strain>
    </source>
</reference>
<dbReference type="Gene3D" id="1.10.1790.10">
    <property type="entry name" value="PRD domain"/>
    <property type="match status" value="1"/>
</dbReference>
<dbReference type="PROSITE" id="PS51372">
    <property type="entry name" value="PRD_2"/>
    <property type="match status" value="1"/>
</dbReference>
<accession>A0A380JY95</accession>
<keyword evidence="1" id="KW-0808">Transferase</keyword>
<dbReference type="Gene3D" id="3.40.50.2300">
    <property type="match status" value="1"/>
</dbReference>
<dbReference type="SUPFAM" id="SSF63520">
    <property type="entry name" value="PTS-regulatory domain, PRD"/>
    <property type="match status" value="1"/>
</dbReference>
<protein>
    <submittedName>
        <fullName evidence="9">PRD domain/PTS system IIA domain protein</fullName>
    </submittedName>
</protein>
<keyword evidence="3" id="KW-0805">Transcription regulation</keyword>
<dbReference type="Pfam" id="PF05043">
    <property type="entry name" value="Mga"/>
    <property type="match status" value="1"/>
</dbReference>
<dbReference type="Pfam" id="PF00359">
    <property type="entry name" value="PTS_EIIA_2"/>
    <property type="match status" value="1"/>
</dbReference>
<dbReference type="Gene3D" id="1.10.10.10">
    <property type="entry name" value="Winged helix-like DNA-binding domain superfamily/Winged helix DNA-binding domain"/>
    <property type="match status" value="2"/>
</dbReference>
<keyword evidence="4" id="KW-0010">Activator</keyword>
<dbReference type="GO" id="GO:0006355">
    <property type="term" value="P:regulation of DNA-templated transcription"/>
    <property type="evidence" value="ECO:0007669"/>
    <property type="project" value="InterPro"/>
</dbReference>
<dbReference type="Gene3D" id="3.40.930.10">
    <property type="entry name" value="Mannitol-specific EII, Chain A"/>
    <property type="match status" value="1"/>
</dbReference>
<keyword evidence="5" id="KW-0804">Transcription</keyword>
<dbReference type="Pfam" id="PF08279">
    <property type="entry name" value="HTH_11"/>
    <property type="match status" value="1"/>
</dbReference>